<dbReference type="Gene3D" id="1.10.287.130">
    <property type="match status" value="1"/>
</dbReference>
<sequence>MTISELRQRRDTPGRMSADKQPEHKQPAHQLRTLQSRLARTLPWRGNGEPLAAQIRLEQLRMFVDSQKLPVPYAFPALMILYAACFYQSIAWYWLVVPVVMLFGANWLNRRVIAKFLVAAPEGNDIAIWERRFLTVALCFSISIASTVFFFWVPGDPVQQAFVLTALLVTLAPTALITSCYKPAFYARVLPVVLAAGLRLVSYGDVQHLSLAAVLLIFTALLAQLTSRLNGIILHSITLREDKNGLIEQLFKAKRESDAARARAEEANRAKSHFLANMSHELRTPLNAIIGFSEVMASEIFGKHGVPTYKEYANDINRSGQHLLGLINDVLDLSRIEAGRFQITEEEVDIAHLAEDCRRILEIRAQAQRVSITEDFADGLPIVYGDARALRQTWINLLTNAIKFSPPDSEVKMFARMEASGEMRFGVHDNGPGIAESEIDKVLHAFTQGASGLAQPGKGSGLGLSIVKGLLAVHGGRFELKSQLGAGTQAECTLPPQRLRNVTAVPRRA</sequence>
<dbReference type="InterPro" id="IPR003661">
    <property type="entry name" value="HisK_dim/P_dom"/>
</dbReference>
<keyword evidence="12" id="KW-0812">Transmembrane</keyword>
<dbReference type="InterPro" id="IPR036097">
    <property type="entry name" value="HisK_dim/P_sf"/>
</dbReference>
<evidence type="ECO:0000256" key="7">
    <source>
        <dbReference type="ARBA" id="ARBA00022777"/>
    </source>
</evidence>
<keyword evidence="4" id="KW-0597">Phosphoprotein</keyword>
<feature type="transmembrane region" description="Helical" evidence="12">
    <location>
        <begin position="69"/>
        <end position="84"/>
    </location>
</feature>
<dbReference type="GO" id="GO:0000155">
    <property type="term" value="F:phosphorelay sensor kinase activity"/>
    <property type="evidence" value="ECO:0007669"/>
    <property type="project" value="InterPro"/>
</dbReference>
<feature type="transmembrane region" description="Helical" evidence="12">
    <location>
        <begin position="208"/>
        <end position="226"/>
    </location>
</feature>
<feature type="transmembrane region" description="Helical" evidence="12">
    <location>
        <begin position="90"/>
        <end position="108"/>
    </location>
</feature>
<keyword evidence="6" id="KW-0547">Nucleotide-binding</keyword>
<evidence type="ECO:0000313" key="15">
    <source>
        <dbReference type="Proteomes" id="UP000006377"/>
    </source>
</evidence>
<feature type="transmembrane region" description="Helical" evidence="12">
    <location>
        <begin position="158"/>
        <end position="178"/>
    </location>
</feature>
<dbReference type="AlphaFoldDB" id="A7HS01"/>
<dbReference type="InterPro" id="IPR003594">
    <property type="entry name" value="HATPase_dom"/>
</dbReference>
<dbReference type="KEGG" id="pla:Plav_1062"/>
<dbReference type="OrthoDB" id="9813151at2"/>
<evidence type="ECO:0000256" key="2">
    <source>
        <dbReference type="ARBA" id="ARBA00004370"/>
    </source>
</evidence>
<dbReference type="STRING" id="402881.Plav_1062"/>
<comment type="catalytic activity">
    <reaction evidence="1">
        <text>ATP + protein L-histidine = ADP + protein N-phospho-L-histidine.</text>
        <dbReference type="EC" id="2.7.13.3"/>
    </reaction>
</comment>
<keyword evidence="9" id="KW-0902">Two-component regulatory system</keyword>
<proteinExistence type="predicted"/>
<feature type="transmembrane region" description="Helical" evidence="12">
    <location>
        <begin position="133"/>
        <end position="152"/>
    </location>
</feature>
<dbReference type="CDD" id="cd00082">
    <property type="entry name" value="HisKA"/>
    <property type="match status" value="1"/>
</dbReference>
<accession>A7HS01</accession>
<dbReference type="InterPro" id="IPR005467">
    <property type="entry name" value="His_kinase_dom"/>
</dbReference>
<protein>
    <recommendedName>
        <fullName evidence="3">histidine kinase</fullName>
        <ecNumber evidence="3">2.7.13.3</ecNumber>
    </recommendedName>
</protein>
<dbReference type="SUPFAM" id="SSF55874">
    <property type="entry name" value="ATPase domain of HSP90 chaperone/DNA topoisomerase II/histidine kinase"/>
    <property type="match status" value="1"/>
</dbReference>
<dbReference type="InterPro" id="IPR036890">
    <property type="entry name" value="HATPase_C_sf"/>
</dbReference>
<dbReference type="PANTHER" id="PTHR43711:SF26">
    <property type="entry name" value="SENSOR HISTIDINE KINASE RCSC"/>
    <property type="match status" value="1"/>
</dbReference>
<evidence type="ECO:0000256" key="9">
    <source>
        <dbReference type="ARBA" id="ARBA00023012"/>
    </source>
</evidence>
<keyword evidence="5" id="KW-0808">Transferase</keyword>
<reference evidence="14 15" key="1">
    <citation type="journal article" date="2011" name="Stand. Genomic Sci.">
        <title>Complete genome sequence of Parvibaculum lavamentivorans type strain (DS-1(T)).</title>
        <authorList>
            <person name="Schleheck D."/>
            <person name="Weiss M."/>
            <person name="Pitluck S."/>
            <person name="Bruce D."/>
            <person name="Land M.L."/>
            <person name="Han S."/>
            <person name="Saunders E."/>
            <person name="Tapia R."/>
            <person name="Detter C."/>
            <person name="Brettin T."/>
            <person name="Han J."/>
            <person name="Woyke T."/>
            <person name="Goodwin L."/>
            <person name="Pennacchio L."/>
            <person name="Nolan M."/>
            <person name="Cook A.M."/>
            <person name="Kjelleberg S."/>
            <person name="Thomas T."/>
        </authorList>
    </citation>
    <scope>NUCLEOTIDE SEQUENCE [LARGE SCALE GENOMIC DNA]</scope>
    <source>
        <strain evidence="15">DS-1 / DSM 13023 / NCIMB 13966</strain>
    </source>
</reference>
<comment type="subcellular location">
    <subcellularLocation>
        <location evidence="2">Membrane</location>
    </subcellularLocation>
</comment>
<evidence type="ECO:0000256" key="4">
    <source>
        <dbReference type="ARBA" id="ARBA00022553"/>
    </source>
</evidence>
<dbReference type="eggNOG" id="COG2205">
    <property type="taxonomic scope" value="Bacteria"/>
</dbReference>
<dbReference type="SMART" id="SM00388">
    <property type="entry name" value="HisKA"/>
    <property type="match status" value="1"/>
</dbReference>
<evidence type="ECO:0000256" key="12">
    <source>
        <dbReference type="SAM" id="Phobius"/>
    </source>
</evidence>
<evidence type="ECO:0000256" key="6">
    <source>
        <dbReference type="ARBA" id="ARBA00022741"/>
    </source>
</evidence>
<dbReference type="HOGENOM" id="CLU_000445_114_75_5"/>
<keyword evidence="12" id="KW-1133">Transmembrane helix</keyword>
<dbReference type="EMBL" id="CP000774">
    <property type="protein sequence ID" value="ABS62684.1"/>
    <property type="molecule type" value="Genomic_DNA"/>
</dbReference>
<keyword evidence="7 14" id="KW-0418">Kinase</keyword>
<dbReference type="GO" id="GO:0016020">
    <property type="term" value="C:membrane"/>
    <property type="evidence" value="ECO:0007669"/>
    <property type="project" value="UniProtKB-SubCell"/>
</dbReference>
<dbReference type="Pfam" id="PF00512">
    <property type="entry name" value="HisKA"/>
    <property type="match status" value="1"/>
</dbReference>
<dbReference type="GO" id="GO:0005524">
    <property type="term" value="F:ATP binding"/>
    <property type="evidence" value="ECO:0007669"/>
    <property type="project" value="UniProtKB-KW"/>
</dbReference>
<name>A7HS01_PARL1</name>
<evidence type="ECO:0000256" key="10">
    <source>
        <dbReference type="ARBA" id="ARBA00023136"/>
    </source>
</evidence>
<dbReference type="Pfam" id="PF02518">
    <property type="entry name" value="HATPase_c"/>
    <property type="match status" value="1"/>
</dbReference>
<evidence type="ECO:0000256" key="3">
    <source>
        <dbReference type="ARBA" id="ARBA00012438"/>
    </source>
</evidence>
<dbReference type="SMART" id="SM00387">
    <property type="entry name" value="HATPase_c"/>
    <property type="match status" value="1"/>
</dbReference>
<dbReference type="PROSITE" id="PS50109">
    <property type="entry name" value="HIS_KIN"/>
    <property type="match status" value="1"/>
</dbReference>
<keyword evidence="10 12" id="KW-0472">Membrane</keyword>
<feature type="compositionally biased region" description="Basic and acidic residues" evidence="11">
    <location>
        <begin position="1"/>
        <end position="26"/>
    </location>
</feature>
<evidence type="ECO:0000313" key="14">
    <source>
        <dbReference type="EMBL" id="ABS62684.1"/>
    </source>
</evidence>
<feature type="domain" description="Histidine kinase" evidence="13">
    <location>
        <begin position="277"/>
        <end position="498"/>
    </location>
</feature>
<evidence type="ECO:0000256" key="11">
    <source>
        <dbReference type="SAM" id="MobiDB-lite"/>
    </source>
</evidence>
<dbReference type="Proteomes" id="UP000006377">
    <property type="component" value="Chromosome"/>
</dbReference>
<evidence type="ECO:0000256" key="1">
    <source>
        <dbReference type="ARBA" id="ARBA00000085"/>
    </source>
</evidence>
<organism evidence="14 15">
    <name type="scientific">Parvibaculum lavamentivorans (strain DS-1 / DSM 13023 / NCIMB 13966)</name>
    <dbReference type="NCBI Taxonomy" id="402881"/>
    <lineage>
        <taxon>Bacteria</taxon>
        <taxon>Pseudomonadati</taxon>
        <taxon>Pseudomonadota</taxon>
        <taxon>Alphaproteobacteria</taxon>
        <taxon>Hyphomicrobiales</taxon>
        <taxon>Parvibaculaceae</taxon>
        <taxon>Parvibaculum</taxon>
    </lineage>
</organism>
<keyword evidence="8" id="KW-0067">ATP-binding</keyword>
<keyword evidence="15" id="KW-1185">Reference proteome</keyword>
<dbReference type="SUPFAM" id="SSF47384">
    <property type="entry name" value="Homodimeric domain of signal transducing histidine kinase"/>
    <property type="match status" value="1"/>
</dbReference>
<dbReference type="PRINTS" id="PR00344">
    <property type="entry name" value="BCTRLSENSOR"/>
</dbReference>
<dbReference type="FunFam" id="1.10.287.130:FF:000038">
    <property type="entry name" value="Sensory transduction histidine kinase"/>
    <property type="match status" value="1"/>
</dbReference>
<dbReference type="PANTHER" id="PTHR43711">
    <property type="entry name" value="TWO-COMPONENT HISTIDINE KINASE"/>
    <property type="match status" value="1"/>
</dbReference>
<dbReference type="InterPro" id="IPR004358">
    <property type="entry name" value="Sig_transdc_His_kin-like_C"/>
</dbReference>
<dbReference type="InterPro" id="IPR050736">
    <property type="entry name" value="Sensor_HK_Regulatory"/>
</dbReference>
<evidence type="ECO:0000259" key="13">
    <source>
        <dbReference type="PROSITE" id="PS50109"/>
    </source>
</evidence>
<gene>
    <name evidence="14" type="ordered locus">Plav_1062</name>
</gene>
<feature type="region of interest" description="Disordered" evidence="11">
    <location>
        <begin position="1"/>
        <end position="30"/>
    </location>
</feature>
<dbReference type="Gene3D" id="3.30.565.10">
    <property type="entry name" value="Histidine kinase-like ATPase, C-terminal domain"/>
    <property type="match status" value="1"/>
</dbReference>
<dbReference type="CDD" id="cd00075">
    <property type="entry name" value="HATPase"/>
    <property type="match status" value="1"/>
</dbReference>
<evidence type="ECO:0000256" key="5">
    <source>
        <dbReference type="ARBA" id="ARBA00022679"/>
    </source>
</evidence>
<evidence type="ECO:0000256" key="8">
    <source>
        <dbReference type="ARBA" id="ARBA00022840"/>
    </source>
</evidence>
<dbReference type="EC" id="2.7.13.3" evidence="3"/>